<feature type="compositionally biased region" description="Pro residues" evidence="1">
    <location>
        <begin position="11"/>
        <end position="23"/>
    </location>
</feature>
<evidence type="ECO:0008006" key="5">
    <source>
        <dbReference type="Google" id="ProtNLM"/>
    </source>
</evidence>
<feature type="compositionally biased region" description="Pro residues" evidence="1">
    <location>
        <begin position="59"/>
        <end position="70"/>
    </location>
</feature>
<evidence type="ECO:0000313" key="3">
    <source>
        <dbReference type="EMBL" id="GAA5201274.1"/>
    </source>
</evidence>
<keyword evidence="2" id="KW-0472">Membrane</keyword>
<feature type="compositionally biased region" description="Pro residues" evidence="1">
    <location>
        <begin position="30"/>
        <end position="40"/>
    </location>
</feature>
<feature type="region of interest" description="Disordered" evidence="1">
    <location>
        <begin position="1"/>
        <end position="99"/>
    </location>
</feature>
<evidence type="ECO:0000256" key="2">
    <source>
        <dbReference type="SAM" id="Phobius"/>
    </source>
</evidence>
<keyword evidence="2" id="KW-1133">Transmembrane helix</keyword>
<comment type="caution">
    <text evidence="3">The sequence shown here is derived from an EMBL/GenBank/DDBJ whole genome shotgun (WGS) entry which is preliminary data.</text>
</comment>
<feature type="compositionally biased region" description="Low complexity" evidence="1">
    <location>
        <begin position="41"/>
        <end position="58"/>
    </location>
</feature>
<keyword evidence="4" id="KW-1185">Reference proteome</keyword>
<feature type="compositionally biased region" description="Low complexity" evidence="1">
    <location>
        <begin position="1"/>
        <end position="10"/>
    </location>
</feature>
<reference evidence="4" key="1">
    <citation type="journal article" date="2019" name="Int. J. Syst. Evol. Microbiol.">
        <title>The Global Catalogue of Microorganisms (GCM) 10K type strain sequencing project: providing services to taxonomists for standard genome sequencing and annotation.</title>
        <authorList>
            <consortium name="The Broad Institute Genomics Platform"/>
            <consortium name="The Broad Institute Genome Sequencing Center for Infectious Disease"/>
            <person name="Wu L."/>
            <person name="Ma J."/>
        </authorList>
    </citation>
    <scope>NUCLEOTIDE SEQUENCE [LARGE SCALE GENOMIC DNA]</scope>
    <source>
        <strain evidence="4">JCM 18304</strain>
    </source>
</reference>
<organism evidence="3 4">
    <name type="scientific">Rugosimonospora acidiphila</name>
    <dbReference type="NCBI Taxonomy" id="556531"/>
    <lineage>
        <taxon>Bacteria</taxon>
        <taxon>Bacillati</taxon>
        <taxon>Actinomycetota</taxon>
        <taxon>Actinomycetes</taxon>
        <taxon>Micromonosporales</taxon>
        <taxon>Micromonosporaceae</taxon>
        <taxon>Rugosimonospora</taxon>
    </lineage>
</organism>
<dbReference type="Proteomes" id="UP001501570">
    <property type="component" value="Unassembled WGS sequence"/>
</dbReference>
<name>A0ABP9SRB6_9ACTN</name>
<evidence type="ECO:0000256" key="1">
    <source>
        <dbReference type="SAM" id="MobiDB-lite"/>
    </source>
</evidence>
<accession>A0ABP9SRB6</accession>
<evidence type="ECO:0000313" key="4">
    <source>
        <dbReference type="Proteomes" id="UP001501570"/>
    </source>
</evidence>
<feature type="compositionally biased region" description="Pro residues" evidence="1">
    <location>
        <begin position="83"/>
        <end position="92"/>
    </location>
</feature>
<proteinExistence type="predicted"/>
<gene>
    <name evidence="3" type="ORF">GCM10023322_80930</name>
</gene>
<sequence length="572" mass="60664">MSQPPQHWNQPQPPPAPPAPYAPPQYGQPQQPPAGPPPQYGPAVQQFPAGSPPQYGQPQQPPAGPPPQGGPWPGWSPQGGQPGTPPGMPPTQEPGQQRKLSRRGLFGIIGGAVVVAGGGFFGARALAGGGSDDSDDFAPLPGAAANSGGISTDDVNALLGVLNTALTKRDKASFVSRHTPGAVATQAGRMFDNIGKFTFDKLEYQVIGQGGRLFNAGGGASSVKMDIALVHQVRGVDATPLPEWYEWTLSRSGTDAPVVITAVNGASSVLGEAKYVYYPAIWDSPKDIVVIERPNVVLTAETAADGDLLKKSADVIAQAIATNRTVWKQAGAPTTGLAPGAFIVGTSDRDKFYYWYSGEANQHGNEAALTIPVLNADSMDQDRTVTQVFGSRIVADLTTDFFHAGTGEETAQDLFQHEDTHNMTFSIMTASDPSMPLWVVEGFADFMATRSYSNPLQNYVKLPELKQYATVGDKGRKWDGKSFPSNDNVYSDDLVVADGCYGLGTMVFYFIEQKYGLDKAIGFAVANYRPAANANGSPGDDDPAKVASQLLGISLDDLRTQWVAFVHQVIGA</sequence>
<keyword evidence="2" id="KW-0812">Transmembrane</keyword>
<protein>
    <recommendedName>
        <fullName evidence="5">Peptidase MA superfamily protein</fullName>
    </recommendedName>
</protein>
<feature type="transmembrane region" description="Helical" evidence="2">
    <location>
        <begin position="105"/>
        <end position="127"/>
    </location>
</feature>
<dbReference type="EMBL" id="BAABJQ010000049">
    <property type="protein sequence ID" value="GAA5201274.1"/>
    <property type="molecule type" value="Genomic_DNA"/>
</dbReference>